<evidence type="ECO:0000259" key="3">
    <source>
        <dbReference type="Pfam" id="PF14246"/>
    </source>
</evidence>
<dbReference type="Pfam" id="PF14246">
    <property type="entry name" value="TetR_C_7"/>
    <property type="match status" value="1"/>
</dbReference>
<dbReference type="Pfam" id="PF00440">
    <property type="entry name" value="TetR_N"/>
    <property type="match status" value="1"/>
</dbReference>
<dbReference type="InterPro" id="IPR039536">
    <property type="entry name" value="TetR_C_Proteobacteria"/>
</dbReference>
<accession>A0ABT1CUK2</accession>
<dbReference type="PANTHER" id="PTHR30055">
    <property type="entry name" value="HTH-TYPE TRANSCRIPTIONAL REGULATOR RUTR"/>
    <property type="match status" value="1"/>
</dbReference>
<comment type="caution">
    <text evidence="4">The sequence shown here is derived from an EMBL/GenBank/DDBJ whole genome shotgun (WGS) entry which is preliminary data.</text>
</comment>
<evidence type="ECO:0000259" key="2">
    <source>
        <dbReference type="Pfam" id="PF00440"/>
    </source>
</evidence>
<keyword evidence="1" id="KW-0238">DNA-binding</keyword>
<dbReference type="RefSeq" id="WP_252916659.1">
    <property type="nucleotide sequence ID" value="NZ_JAAAML010000003.1"/>
</dbReference>
<dbReference type="InterPro" id="IPR001647">
    <property type="entry name" value="HTH_TetR"/>
</dbReference>
<dbReference type="SUPFAM" id="SSF46689">
    <property type="entry name" value="Homeodomain-like"/>
    <property type="match status" value="1"/>
</dbReference>
<evidence type="ECO:0000313" key="4">
    <source>
        <dbReference type="EMBL" id="MCO6409887.1"/>
    </source>
</evidence>
<dbReference type="Gene3D" id="1.10.10.60">
    <property type="entry name" value="Homeodomain-like"/>
    <property type="match status" value="1"/>
</dbReference>
<evidence type="ECO:0000256" key="1">
    <source>
        <dbReference type="ARBA" id="ARBA00023125"/>
    </source>
</evidence>
<evidence type="ECO:0000313" key="5">
    <source>
        <dbReference type="Proteomes" id="UP001320715"/>
    </source>
</evidence>
<gene>
    <name evidence="4" type="ORF">GTW23_17020</name>
</gene>
<dbReference type="PANTHER" id="PTHR30055:SF146">
    <property type="entry name" value="HTH-TYPE TRANSCRIPTIONAL DUAL REGULATOR CECR"/>
    <property type="match status" value="1"/>
</dbReference>
<dbReference type="Gene3D" id="1.10.357.10">
    <property type="entry name" value="Tetracycline Repressor, domain 2"/>
    <property type="match status" value="1"/>
</dbReference>
<dbReference type="EMBL" id="JAAAML010000003">
    <property type="protein sequence ID" value="MCO6409887.1"/>
    <property type="molecule type" value="Genomic_DNA"/>
</dbReference>
<keyword evidence="5" id="KW-1185">Reference proteome</keyword>
<feature type="domain" description="Transcriptional regulator TetR C-terminal Proteobacteria type" evidence="3">
    <location>
        <begin position="84"/>
        <end position="195"/>
    </location>
</feature>
<sequence>MRDENKAARQEKIEEAAYAVLEAKGYAGTSMLAIARAARASNETLYNWYGDKTGLFKALVVRNAEEVRTLLQEGLDSDASPLEILQALGPRLLALLVSPRAIQLNRAAAADPTGELGAVISERGRETVGPLIGAVMERARKDGALRFDDTGAAVGLYLNLLVGDLQIRRVIGREPPLDEDAINSRAAQAYERFLRLVA</sequence>
<dbReference type="Proteomes" id="UP001320715">
    <property type="component" value="Unassembled WGS sequence"/>
</dbReference>
<reference evidence="4 5" key="1">
    <citation type="submission" date="2020-01" db="EMBL/GenBank/DDBJ databases">
        <title>Genomes of bacteria type strains.</title>
        <authorList>
            <person name="Chen J."/>
            <person name="Zhu S."/>
            <person name="Yang J."/>
        </authorList>
    </citation>
    <scope>NUCLEOTIDE SEQUENCE [LARGE SCALE GENOMIC DNA]</scope>
    <source>
        <strain evidence="4 5">DSM 16655</strain>
    </source>
</reference>
<organism evidence="4 5">
    <name type="scientific">Hoeflea alexandrii</name>
    <dbReference type="NCBI Taxonomy" id="288436"/>
    <lineage>
        <taxon>Bacteria</taxon>
        <taxon>Pseudomonadati</taxon>
        <taxon>Pseudomonadota</taxon>
        <taxon>Alphaproteobacteria</taxon>
        <taxon>Hyphomicrobiales</taxon>
        <taxon>Rhizobiaceae</taxon>
        <taxon>Hoeflea</taxon>
    </lineage>
</organism>
<proteinExistence type="predicted"/>
<name>A0ABT1CUK2_9HYPH</name>
<feature type="domain" description="HTH tetR-type" evidence="2">
    <location>
        <begin position="15"/>
        <end position="59"/>
    </location>
</feature>
<dbReference type="InterPro" id="IPR009057">
    <property type="entry name" value="Homeodomain-like_sf"/>
</dbReference>
<dbReference type="InterPro" id="IPR050109">
    <property type="entry name" value="HTH-type_TetR-like_transc_reg"/>
</dbReference>
<protein>
    <submittedName>
        <fullName evidence="4">TetR family transcriptional regulator</fullName>
    </submittedName>
</protein>